<feature type="transmembrane region" description="Helical" evidence="1">
    <location>
        <begin position="413"/>
        <end position="433"/>
    </location>
</feature>
<accession>A0ABT6F9E0</accession>
<feature type="transmembrane region" description="Helical" evidence="1">
    <location>
        <begin position="379"/>
        <end position="397"/>
    </location>
</feature>
<keyword evidence="1" id="KW-0812">Transmembrane</keyword>
<organism evidence="2 3">
    <name type="scientific">Paludisphaera mucosa</name>
    <dbReference type="NCBI Taxonomy" id="3030827"/>
    <lineage>
        <taxon>Bacteria</taxon>
        <taxon>Pseudomonadati</taxon>
        <taxon>Planctomycetota</taxon>
        <taxon>Planctomycetia</taxon>
        <taxon>Isosphaerales</taxon>
        <taxon>Isosphaeraceae</taxon>
        <taxon>Paludisphaera</taxon>
    </lineage>
</organism>
<proteinExistence type="predicted"/>
<evidence type="ECO:0000313" key="2">
    <source>
        <dbReference type="EMBL" id="MDG3004209.1"/>
    </source>
</evidence>
<feature type="transmembrane region" description="Helical" evidence="1">
    <location>
        <begin position="164"/>
        <end position="184"/>
    </location>
</feature>
<dbReference type="Proteomes" id="UP001216907">
    <property type="component" value="Unassembled WGS sequence"/>
</dbReference>
<comment type="caution">
    <text evidence="2">The sequence shown here is derived from an EMBL/GenBank/DDBJ whole genome shotgun (WGS) entry which is preliminary data.</text>
</comment>
<feature type="transmembrane region" description="Helical" evidence="1">
    <location>
        <begin position="190"/>
        <end position="209"/>
    </location>
</feature>
<name>A0ABT6F9E0_9BACT</name>
<evidence type="ECO:0000256" key="1">
    <source>
        <dbReference type="SAM" id="Phobius"/>
    </source>
</evidence>
<feature type="transmembrane region" description="Helical" evidence="1">
    <location>
        <begin position="242"/>
        <end position="259"/>
    </location>
</feature>
<feature type="transmembrane region" description="Helical" evidence="1">
    <location>
        <begin position="216"/>
        <end position="236"/>
    </location>
</feature>
<feature type="transmembrane region" description="Helical" evidence="1">
    <location>
        <begin position="285"/>
        <end position="303"/>
    </location>
</feature>
<feature type="transmembrane region" description="Helical" evidence="1">
    <location>
        <begin position="445"/>
        <end position="467"/>
    </location>
</feature>
<keyword evidence="3" id="KW-1185">Reference proteome</keyword>
<keyword evidence="1" id="KW-0472">Membrane</keyword>
<reference evidence="2 3" key="1">
    <citation type="submission" date="2023-03" db="EMBL/GenBank/DDBJ databases">
        <title>Paludisphaera mucosa sp. nov. a novel planctomycete from northern fen.</title>
        <authorList>
            <person name="Ivanova A."/>
        </authorList>
    </citation>
    <scope>NUCLEOTIDE SEQUENCE [LARGE SCALE GENOMIC DNA]</scope>
    <source>
        <strain evidence="2 3">Pla2</strain>
    </source>
</reference>
<feature type="transmembrane region" description="Helical" evidence="1">
    <location>
        <begin position="479"/>
        <end position="501"/>
    </location>
</feature>
<feature type="transmembrane region" description="Helical" evidence="1">
    <location>
        <begin position="336"/>
        <end position="359"/>
    </location>
</feature>
<gene>
    <name evidence="2" type="ORF">PZE19_10515</name>
</gene>
<protein>
    <recommendedName>
        <fullName evidence="4">Glycosyltransferase RgtA/B/C/D-like domain-containing protein</fullName>
    </recommendedName>
</protein>
<feature type="transmembrane region" description="Helical" evidence="1">
    <location>
        <begin position="521"/>
        <end position="545"/>
    </location>
</feature>
<sequence length="583" mass="62292">MLHAHLGEPPVGSGGDASWAPFRRRIGALLATLVVARGLMLMCAMPPFEGWDEYQHVAYVQHLRDGGKTPVIGETRVPPAVLAQAVSFPQPGSAVRDGLSGVGAVGYQQFWADRQDGTAPAFRDAKVMLYQSQHGPLSYRMLQPVYAAFGGLGSVRSSVAGMRLMNLLLTAGAVAATFFCLSRHLAERRAAAWVGLALATYPLFLINGVRVANDALAVFLATLTIWLGLSLSAKPWATPGRLAWGCLAAGVLGGFAVLAKATNYALAPFLGFCVLAVAARPEVSFRRAAGCGLALAVGFLAVTQAEMRFNLAHYGSISSMQEAAVNHSRGMGRADLFRTALAIPWASWVAELWTRLVFFAGGWSFQGTHPKAVLYHRDLVAFGLLGWLWGAAAWVASRRRGERPAPVFANPRLPMACVVIAGGYTAALGYHMVQSKLAWGQWSTGAWYASAAMPWFLTLVVLGLMRWPLAGRLRALPPLALVATSVAAEALAVHGRMIPYYTGFASWSDGMNRLATLQPAWLGLPTMLAAAGVEVVALAALILVLRDDARAEQMPKAEAVPIGTRARRAGVQRVVERESRAAA</sequence>
<dbReference type="EMBL" id="JARRAG010000002">
    <property type="protein sequence ID" value="MDG3004209.1"/>
    <property type="molecule type" value="Genomic_DNA"/>
</dbReference>
<evidence type="ECO:0000313" key="3">
    <source>
        <dbReference type="Proteomes" id="UP001216907"/>
    </source>
</evidence>
<evidence type="ECO:0008006" key="4">
    <source>
        <dbReference type="Google" id="ProtNLM"/>
    </source>
</evidence>
<keyword evidence="1" id="KW-1133">Transmembrane helix</keyword>
<dbReference type="RefSeq" id="WP_277860570.1">
    <property type="nucleotide sequence ID" value="NZ_JARRAG010000002.1"/>
</dbReference>